<keyword evidence="3" id="KW-1185">Reference proteome</keyword>
<dbReference type="InterPro" id="IPR025510">
    <property type="entry name" value="DUF4397"/>
</dbReference>
<dbReference type="EMBL" id="SRLA01000001">
    <property type="protein sequence ID" value="TGE09974.1"/>
    <property type="molecule type" value="Genomic_DNA"/>
</dbReference>
<feature type="domain" description="DUF4397" evidence="1">
    <location>
        <begin position="98"/>
        <end position="208"/>
    </location>
</feature>
<comment type="caution">
    <text evidence="2">The sequence shown here is derived from an EMBL/GenBank/DDBJ whole genome shotgun (WGS) entry which is preliminary data.</text>
</comment>
<dbReference type="Proteomes" id="UP000298337">
    <property type="component" value="Unassembled WGS sequence"/>
</dbReference>
<sequence>MEHEDKCSRLIHSYLSFSPRKRCNPSKKSFKPTQQMRRGLRSVGCLPVFHSPTRIPSMKTLTSLLSRSVLFAALPAALAFSSCSDDDKSDPTPEQGRVLLIHAAPSANARVKVLANDKELGQLDYGQLSNYVSATTGTTTLKINDASSNQTVVTKQATIEKDKSYSVFAYSPSTALGSADAIVVSDDLTAPAAGKAKIRLVHLGLGSPSPVSLSQPAALGTVDIIPNVAFGSASSFVEITPGTYNLAVSTGTGLTAATEASVGDGSGSGTGTKTYDAGKIYTVLVRGIKSSSVATDLRTKAIVITNN</sequence>
<evidence type="ECO:0000313" key="2">
    <source>
        <dbReference type="EMBL" id="TGE09974.1"/>
    </source>
</evidence>
<protein>
    <submittedName>
        <fullName evidence="2">DUF4397 domain-containing protein</fullName>
    </submittedName>
</protein>
<dbReference type="AlphaFoldDB" id="A0A4Z0PBK1"/>
<accession>A0A4Z0PBK1</accession>
<gene>
    <name evidence="2" type="ORF">EU556_03880</name>
</gene>
<reference evidence="2 3" key="1">
    <citation type="submission" date="2019-04" db="EMBL/GenBank/DDBJ databases">
        <authorList>
            <person name="Feng G."/>
            <person name="Zhang J."/>
            <person name="Zhu H."/>
        </authorList>
    </citation>
    <scope>NUCLEOTIDE SEQUENCE [LARGE SCALE GENOMIC DNA]</scope>
    <source>
        <strain evidence="2 3">92R-1</strain>
    </source>
</reference>
<name>A0A4Z0PBK1_9BACT</name>
<evidence type="ECO:0000313" key="3">
    <source>
        <dbReference type="Proteomes" id="UP000298337"/>
    </source>
</evidence>
<evidence type="ECO:0000259" key="1">
    <source>
        <dbReference type="Pfam" id="PF14344"/>
    </source>
</evidence>
<dbReference type="OrthoDB" id="9792011at2"/>
<dbReference type="Pfam" id="PF14344">
    <property type="entry name" value="DUF4397"/>
    <property type="match status" value="1"/>
</dbReference>
<proteinExistence type="predicted"/>
<organism evidence="2 3">
    <name type="scientific">Hymenobacter fodinae</name>
    <dbReference type="NCBI Taxonomy" id="2510796"/>
    <lineage>
        <taxon>Bacteria</taxon>
        <taxon>Pseudomonadati</taxon>
        <taxon>Bacteroidota</taxon>
        <taxon>Cytophagia</taxon>
        <taxon>Cytophagales</taxon>
        <taxon>Hymenobacteraceae</taxon>
        <taxon>Hymenobacter</taxon>
    </lineage>
</organism>